<protein>
    <recommendedName>
        <fullName evidence="5">ParB/Sulfiredoxin domain-containing protein</fullName>
    </recommendedName>
</protein>
<evidence type="ECO:0000256" key="2">
    <source>
        <dbReference type="ARBA" id="ARBA00022840"/>
    </source>
</evidence>
<sequence>MSQTGHSDFKLPDLRIVPVSSLVPHEQEDESRTERLGERLRRSGCLKNPPIATPIVTTDRQERFVVLDGANRVAAAAAVGLPHMLIQAVPYDDPGIQLSTWHHALSGFSFETLERELGALPGLERRPESLSHARALLARREAIAYVVPDENRALTLHGDRGLYERNALLNGVVDIYRDRAPFHRVMRDSLAEARARFPDVTALIVFPRFHPDEILEIAASGARLPAGITRHLIPWRALRVNIPLEILADPVRPLAEKSRWLEAWIAERIAQKQVRFYEESTVLFDE</sequence>
<organism evidence="3 4">
    <name type="scientific">Eiseniibacteriota bacterium</name>
    <dbReference type="NCBI Taxonomy" id="2212470"/>
    <lineage>
        <taxon>Bacteria</taxon>
        <taxon>Candidatus Eiseniibacteriota</taxon>
    </lineage>
</organism>
<dbReference type="InterPro" id="IPR036086">
    <property type="entry name" value="ParB/Sulfiredoxin_sf"/>
</dbReference>
<accession>A0A538SQY0</accession>
<gene>
    <name evidence="3" type="ORF">E6K74_08510</name>
</gene>
<dbReference type="Gene3D" id="3.30.1760.10">
    <property type="entry name" value="Conserved hypothetical protein from pyrococcus furiosus pfu- 392566-001, domain 2"/>
    <property type="match status" value="1"/>
</dbReference>
<reference evidence="3 4" key="1">
    <citation type="journal article" date="2019" name="Nat. Microbiol.">
        <title>Mediterranean grassland soil C-N compound turnover is dependent on rainfall and depth, and is mediated by genomically divergent microorganisms.</title>
        <authorList>
            <person name="Diamond S."/>
            <person name="Andeer P.F."/>
            <person name="Li Z."/>
            <person name="Crits-Christoph A."/>
            <person name="Burstein D."/>
            <person name="Anantharaman K."/>
            <person name="Lane K.R."/>
            <person name="Thomas B.C."/>
            <person name="Pan C."/>
            <person name="Northen T.R."/>
            <person name="Banfield J.F."/>
        </authorList>
    </citation>
    <scope>NUCLEOTIDE SEQUENCE [LARGE SCALE GENOMIC DNA]</scope>
    <source>
        <strain evidence="3">WS_4</strain>
    </source>
</reference>
<keyword evidence="1" id="KW-0547">Nucleotide-binding</keyword>
<dbReference type="EMBL" id="VBOU01000080">
    <property type="protein sequence ID" value="TMQ53785.1"/>
    <property type="molecule type" value="Genomic_DNA"/>
</dbReference>
<dbReference type="Gene3D" id="3.90.1530.10">
    <property type="entry name" value="Conserved hypothetical protein from pyrococcus furiosus pfu- 392566-001, ParB domain"/>
    <property type="match status" value="1"/>
</dbReference>
<evidence type="ECO:0000313" key="4">
    <source>
        <dbReference type="Proteomes" id="UP000319829"/>
    </source>
</evidence>
<evidence type="ECO:0000313" key="3">
    <source>
        <dbReference type="EMBL" id="TMQ53785.1"/>
    </source>
</evidence>
<evidence type="ECO:0000256" key="1">
    <source>
        <dbReference type="ARBA" id="ARBA00022741"/>
    </source>
</evidence>
<dbReference type="Proteomes" id="UP000319829">
    <property type="component" value="Unassembled WGS sequence"/>
</dbReference>
<dbReference type="InterPro" id="IPR023098">
    <property type="entry name" value="SerK/SbnI_C"/>
</dbReference>
<keyword evidence="2" id="KW-0067">ATP-binding</keyword>
<dbReference type="GO" id="GO:0005524">
    <property type="term" value="F:ATP binding"/>
    <property type="evidence" value="ECO:0007669"/>
    <property type="project" value="UniProtKB-KW"/>
</dbReference>
<dbReference type="AlphaFoldDB" id="A0A538SQY0"/>
<comment type="caution">
    <text evidence="3">The sequence shown here is derived from an EMBL/GenBank/DDBJ whole genome shotgun (WGS) entry which is preliminary data.</text>
</comment>
<evidence type="ECO:0008006" key="5">
    <source>
        <dbReference type="Google" id="ProtNLM"/>
    </source>
</evidence>
<name>A0A538SQY0_UNCEI</name>
<proteinExistence type="predicted"/>
<dbReference type="SUPFAM" id="SSF110849">
    <property type="entry name" value="ParB/Sulfiredoxin"/>
    <property type="match status" value="1"/>
</dbReference>